<evidence type="ECO:0000313" key="2">
    <source>
        <dbReference type="Proteomes" id="UP000799437"/>
    </source>
</evidence>
<proteinExistence type="predicted"/>
<keyword evidence="2" id="KW-1185">Reference proteome</keyword>
<evidence type="ECO:0000313" key="1">
    <source>
        <dbReference type="EMBL" id="KAF2760992.1"/>
    </source>
</evidence>
<dbReference type="Proteomes" id="UP000799437">
    <property type="component" value="Unassembled WGS sequence"/>
</dbReference>
<dbReference type="RefSeq" id="XP_033603443.1">
    <property type="nucleotide sequence ID" value="XM_033740144.1"/>
</dbReference>
<protein>
    <submittedName>
        <fullName evidence="1">Uncharacterized protein</fullName>
    </submittedName>
</protein>
<dbReference type="AlphaFoldDB" id="A0A6A6WDT9"/>
<sequence length="91" mass="10426">MFVRVFLCCLSYTSRTPAFRNVCLLLAFQLSKRFSSFRSSRLLPVRSDPSCVTWWKLRLLLYLMSTLSSPSEHAGISRPLLTRVPCPLVCP</sequence>
<name>A0A6A6WDT9_9PEZI</name>
<reference evidence="1" key="1">
    <citation type="journal article" date="2020" name="Stud. Mycol.">
        <title>101 Dothideomycetes genomes: a test case for predicting lifestyles and emergence of pathogens.</title>
        <authorList>
            <person name="Haridas S."/>
            <person name="Albert R."/>
            <person name="Binder M."/>
            <person name="Bloem J."/>
            <person name="Labutti K."/>
            <person name="Salamov A."/>
            <person name="Andreopoulos B."/>
            <person name="Baker S."/>
            <person name="Barry K."/>
            <person name="Bills G."/>
            <person name="Bluhm B."/>
            <person name="Cannon C."/>
            <person name="Castanera R."/>
            <person name="Culley D."/>
            <person name="Daum C."/>
            <person name="Ezra D."/>
            <person name="Gonzalez J."/>
            <person name="Henrissat B."/>
            <person name="Kuo A."/>
            <person name="Liang C."/>
            <person name="Lipzen A."/>
            <person name="Lutzoni F."/>
            <person name="Magnuson J."/>
            <person name="Mondo S."/>
            <person name="Nolan M."/>
            <person name="Ohm R."/>
            <person name="Pangilinan J."/>
            <person name="Park H.-J."/>
            <person name="Ramirez L."/>
            <person name="Alfaro M."/>
            <person name="Sun H."/>
            <person name="Tritt A."/>
            <person name="Yoshinaga Y."/>
            <person name="Zwiers L.-H."/>
            <person name="Turgeon B."/>
            <person name="Goodwin S."/>
            <person name="Spatafora J."/>
            <person name="Crous P."/>
            <person name="Grigoriev I."/>
        </authorList>
    </citation>
    <scope>NUCLEOTIDE SEQUENCE</scope>
    <source>
        <strain evidence="1">CBS 121739</strain>
    </source>
</reference>
<dbReference type="EMBL" id="ML996567">
    <property type="protein sequence ID" value="KAF2760992.1"/>
    <property type="molecule type" value="Genomic_DNA"/>
</dbReference>
<accession>A0A6A6WDT9</accession>
<organism evidence="1 2">
    <name type="scientific">Pseudovirgaria hyperparasitica</name>
    <dbReference type="NCBI Taxonomy" id="470096"/>
    <lineage>
        <taxon>Eukaryota</taxon>
        <taxon>Fungi</taxon>
        <taxon>Dikarya</taxon>
        <taxon>Ascomycota</taxon>
        <taxon>Pezizomycotina</taxon>
        <taxon>Dothideomycetes</taxon>
        <taxon>Dothideomycetes incertae sedis</taxon>
        <taxon>Acrospermales</taxon>
        <taxon>Acrospermaceae</taxon>
        <taxon>Pseudovirgaria</taxon>
    </lineage>
</organism>
<gene>
    <name evidence="1" type="ORF">EJ05DRAFT_248874</name>
</gene>
<dbReference type="GeneID" id="54481198"/>